<reference evidence="1 2" key="1">
    <citation type="journal article" date="2019" name="Commun. Biol.">
        <title>The bagworm genome reveals a unique fibroin gene that provides high tensile strength.</title>
        <authorList>
            <person name="Kono N."/>
            <person name="Nakamura H."/>
            <person name="Ohtoshi R."/>
            <person name="Tomita M."/>
            <person name="Numata K."/>
            <person name="Arakawa K."/>
        </authorList>
    </citation>
    <scope>NUCLEOTIDE SEQUENCE [LARGE SCALE GENOMIC DNA]</scope>
</reference>
<accession>A0A4C1WJR0</accession>
<gene>
    <name evidence="1" type="ORF">EVAR_30104_1</name>
</gene>
<sequence length="163" mass="18060">MLPRSSPSQSIEARGTSSRKSCLYAKKRKSCICPYKTIEGKTMQPGVVGCADAEPVARERDRFWDMRRANGFLNPERGELFVEGYMGSQLGLHLQRHQDKLLAPLKIELLSPEGAAARLPQIPAHLLVTQEIFRLISSTLLNGISSHRRSRAPLAKFACGTVS</sequence>
<dbReference type="AlphaFoldDB" id="A0A4C1WJR0"/>
<dbReference type="Proteomes" id="UP000299102">
    <property type="component" value="Unassembled WGS sequence"/>
</dbReference>
<comment type="caution">
    <text evidence="1">The sequence shown here is derived from an EMBL/GenBank/DDBJ whole genome shotgun (WGS) entry which is preliminary data.</text>
</comment>
<name>A0A4C1WJR0_EUMVA</name>
<dbReference type="EMBL" id="BGZK01000565">
    <property type="protein sequence ID" value="GBP50397.1"/>
    <property type="molecule type" value="Genomic_DNA"/>
</dbReference>
<organism evidence="1 2">
    <name type="scientific">Eumeta variegata</name>
    <name type="common">Bagworm moth</name>
    <name type="synonym">Eumeta japonica</name>
    <dbReference type="NCBI Taxonomy" id="151549"/>
    <lineage>
        <taxon>Eukaryota</taxon>
        <taxon>Metazoa</taxon>
        <taxon>Ecdysozoa</taxon>
        <taxon>Arthropoda</taxon>
        <taxon>Hexapoda</taxon>
        <taxon>Insecta</taxon>
        <taxon>Pterygota</taxon>
        <taxon>Neoptera</taxon>
        <taxon>Endopterygota</taxon>
        <taxon>Lepidoptera</taxon>
        <taxon>Glossata</taxon>
        <taxon>Ditrysia</taxon>
        <taxon>Tineoidea</taxon>
        <taxon>Psychidae</taxon>
        <taxon>Oiketicinae</taxon>
        <taxon>Eumeta</taxon>
    </lineage>
</organism>
<evidence type="ECO:0000313" key="1">
    <source>
        <dbReference type="EMBL" id="GBP50397.1"/>
    </source>
</evidence>
<protein>
    <submittedName>
        <fullName evidence="1">Uncharacterized protein</fullName>
    </submittedName>
</protein>
<evidence type="ECO:0000313" key="2">
    <source>
        <dbReference type="Proteomes" id="UP000299102"/>
    </source>
</evidence>
<keyword evidence="2" id="KW-1185">Reference proteome</keyword>
<proteinExistence type="predicted"/>